<dbReference type="EMBL" id="LWQS01000041">
    <property type="protein sequence ID" value="OAN46917.1"/>
    <property type="molecule type" value="Genomic_DNA"/>
</dbReference>
<name>A0A178MFK1_9CHLR</name>
<evidence type="ECO:0000313" key="3">
    <source>
        <dbReference type="EMBL" id="OAN46917.1"/>
    </source>
</evidence>
<feature type="transmembrane region" description="Helical" evidence="1">
    <location>
        <begin position="252"/>
        <end position="269"/>
    </location>
</feature>
<dbReference type="STRING" id="1707952.A6A03_11460"/>
<dbReference type="Pfam" id="PF14258">
    <property type="entry name" value="DUF4350"/>
    <property type="match status" value="1"/>
</dbReference>
<feature type="domain" description="DUF4350" evidence="2">
    <location>
        <begin position="39"/>
        <end position="219"/>
    </location>
</feature>
<reference evidence="3 4" key="1">
    <citation type="submission" date="2016-04" db="EMBL/GenBank/DDBJ databases">
        <title>Chloroflexus islandicus sp. nov., a thermophilic filamentous anoxygenic phototrophic bacterium from geyser Strokkur (Iceland).</title>
        <authorList>
            <person name="Gaisin V.A."/>
            <person name="Kalashnikov A.M."/>
            <person name="Sukhacheva M.V."/>
            <person name="Grouzdev D.S."/>
            <person name="Ivanov T.M."/>
            <person name="Kuznetsov B."/>
            <person name="Gorlenko V.M."/>
        </authorList>
    </citation>
    <scope>NUCLEOTIDE SEQUENCE [LARGE SCALE GENOMIC DNA]</scope>
    <source>
        <strain evidence="4">isl-2</strain>
    </source>
</reference>
<keyword evidence="4" id="KW-1185">Reference proteome</keyword>
<dbReference type="RefSeq" id="WP_066785215.1">
    <property type="nucleotide sequence ID" value="NZ_LWQS01000041.1"/>
</dbReference>
<keyword evidence="1" id="KW-0812">Transmembrane</keyword>
<proteinExistence type="predicted"/>
<dbReference type="SUPFAM" id="SSF52317">
    <property type="entry name" value="Class I glutamine amidotransferase-like"/>
    <property type="match status" value="1"/>
</dbReference>
<accession>A0A178MFK1</accession>
<evidence type="ECO:0000313" key="4">
    <source>
        <dbReference type="Proteomes" id="UP000078287"/>
    </source>
</evidence>
<evidence type="ECO:0000256" key="1">
    <source>
        <dbReference type="SAM" id="Phobius"/>
    </source>
</evidence>
<dbReference type="InterPro" id="IPR025646">
    <property type="entry name" value="DUF4350"/>
</dbReference>
<evidence type="ECO:0000259" key="2">
    <source>
        <dbReference type="Pfam" id="PF14258"/>
    </source>
</evidence>
<dbReference type="Proteomes" id="UP000078287">
    <property type="component" value="Unassembled WGS sequence"/>
</dbReference>
<keyword evidence="1" id="KW-1133">Transmembrane helix</keyword>
<dbReference type="OrthoDB" id="142959at2"/>
<dbReference type="AlphaFoldDB" id="A0A178MFK1"/>
<dbReference type="InterPro" id="IPR029062">
    <property type="entry name" value="Class_I_gatase-like"/>
</dbReference>
<protein>
    <recommendedName>
        <fullName evidence="2">DUF4350 domain-containing protein</fullName>
    </recommendedName>
</protein>
<gene>
    <name evidence="3" type="ORF">A6A03_11460</name>
</gene>
<sequence>MKLRLEVIALIALFIALGLFAAYSAEQSGQRTIDARVTSFSSDDNGALALYRWLSRVGQVDRLAYRPFTLTPNDGLLLVLGPSERYQPAQVDAVVEWVKAGGVLVVADNAPSPQSAVSPLLAAFDLKLIASERRITTAAVLHPALGAPPVARVPAYTRAAIAATTPLPAFAPLAADGATTIIAGQRFGDGYVIALSSVYPFTNEGLREPESAALVLNLLRWLPPGKRIVFDEFHHGFGPSTDLRSLLLSNPLGWAILYSVAMVGLYILAGSRRFARPLPLRSEAARRSSVEFIDSMAGMLRRAKQITYAAEHYRHTLRRRLGQPYGISLALDDEAFVAELAAIRPIDRATLSRVLAELRRPDLSEVELLNLVAEADRIR</sequence>
<comment type="caution">
    <text evidence="3">The sequence shown here is derived from an EMBL/GenBank/DDBJ whole genome shotgun (WGS) entry which is preliminary data.</text>
</comment>
<keyword evidence="1" id="KW-0472">Membrane</keyword>
<organism evidence="3 4">
    <name type="scientific">Chloroflexus islandicus</name>
    <dbReference type="NCBI Taxonomy" id="1707952"/>
    <lineage>
        <taxon>Bacteria</taxon>
        <taxon>Bacillati</taxon>
        <taxon>Chloroflexota</taxon>
        <taxon>Chloroflexia</taxon>
        <taxon>Chloroflexales</taxon>
        <taxon>Chloroflexineae</taxon>
        <taxon>Chloroflexaceae</taxon>
        <taxon>Chloroflexus</taxon>
    </lineage>
</organism>